<feature type="domain" description="Isopropylmalate dehydrogenase-like" evidence="7">
    <location>
        <begin position="5"/>
        <end position="80"/>
    </location>
</feature>
<proteinExistence type="predicted"/>
<dbReference type="GO" id="GO:0016491">
    <property type="term" value="F:oxidoreductase activity"/>
    <property type="evidence" value="ECO:0007669"/>
    <property type="project" value="UniProtKB-KW"/>
</dbReference>
<dbReference type="InterPro" id="IPR050501">
    <property type="entry name" value="ICDH/IPMDH"/>
</dbReference>
<evidence type="ECO:0000256" key="2">
    <source>
        <dbReference type="ARBA" id="ARBA00001946"/>
    </source>
</evidence>
<evidence type="ECO:0000256" key="3">
    <source>
        <dbReference type="ARBA" id="ARBA00022723"/>
    </source>
</evidence>
<protein>
    <recommendedName>
        <fullName evidence="7">Isopropylmalate dehydrogenase-like domain-containing protein</fullName>
    </recommendedName>
</protein>
<keyword evidence="3" id="KW-0479">Metal-binding</keyword>
<dbReference type="PANTHER" id="PTHR43275">
    <property type="entry name" value="D-MALATE DEHYDROGENASE [DECARBOXYLATING]"/>
    <property type="match status" value="1"/>
</dbReference>
<evidence type="ECO:0000259" key="7">
    <source>
        <dbReference type="Pfam" id="PF00180"/>
    </source>
</evidence>
<dbReference type="SUPFAM" id="SSF53659">
    <property type="entry name" value="Isocitrate/Isopropylmalate dehydrogenase-like"/>
    <property type="match status" value="1"/>
</dbReference>
<evidence type="ECO:0000256" key="6">
    <source>
        <dbReference type="ARBA" id="ARBA00023211"/>
    </source>
</evidence>
<dbReference type="InterPro" id="IPR024084">
    <property type="entry name" value="IsoPropMal-DH-like_dom"/>
</dbReference>
<name>A0A382E2X5_9ZZZZ</name>
<evidence type="ECO:0000313" key="8">
    <source>
        <dbReference type="EMBL" id="SVB45050.1"/>
    </source>
</evidence>
<dbReference type="PANTHER" id="PTHR43275:SF1">
    <property type="entry name" value="D-MALATE DEHYDROGENASE [DECARBOXYLATING]"/>
    <property type="match status" value="1"/>
</dbReference>
<comment type="cofactor">
    <cofactor evidence="1">
        <name>Mn(2+)</name>
        <dbReference type="ChEBI" id="CHEBI:29035"/>
    </cofactor>
</comment>
<evidence type="ECO:0000256" key="1">
    <source>
        <dbReference type="ARBA" id="ARBA00001936"/>
    </source>
</evidence>
<accession>A0A382E2X5</accession>
<evidence type="ECO:0000256" key="4">
    <source>
        <dbReference type="ARBA" id="ARBA00023002"/>
    </source>
</evidence>
<sequence length="99" mass="11107">MSLHKIAVIGGDGIGPEVTREACTVLKVLQNVLPELKLDFTEFEWGSEYFVKNGRMMPEDGLEQLKTFDSILFGSAGSLQVPDHITLWGLRLKICQHFD</sequence>
<gene>
    <name evidence="8" type="ORF">METZ01_LOCUS197904</name>
</gene>
<keyword evidence="5" id="KW-0520">NAD</keyword>
<dbReference type="GO" id="GO:0046872">
    <property type="term" value="F:metal ion binding"/>
    <property type="evidence" value="ECO:0007669"/>
    <property type="project" value="UniProtKB-KW"/>
</dbReference>
<evidence type="ECO:0000256" key="5">
    <source>
        <dbReference type="ARBA" id="ARBA00023027"/>
    </source>
</evidence>
<organism evidence="8">
    <name type="scientific">marine metagenome</name>
    <dbReference type="NCBI Taxonomy" id="408172"/>
    <lineage>
        <taxon>unclassified sequences</taxon>
        <taxon>metagenomes</taxon>
        <taxon>ecological metagenomes</taxon>
    </lineage>
</organism>
<feature type="non-terminal residue" evidence="8">
    <location>
        <position position="99"/>
    </location>
</feature>
<keyword evidence="4" id="KW-0560">Oxidoreductase</keyword>
<reference evidence="8" key="1">
    <citation type="submission" date="2018-05" db="EMBL/GenBank/DDBJ databases">
        <authorList>
            <person name="Lanie J.A."/>
            <person name="Ng W.-L."/>
            <person name="Kazmierczak K.M."/>
            <person name="Andrzejewski T.M."/>
            <person name="Davidsen T.M."/>
            <person name="Wayne K.J."/>
            <person name="Tettelin H."/>
            <person name="Glass J.I."/>
            <person name="Rusch D."/>
            <person name="Podicherti R."/>
            <person name="Tsui H.-C.T."/>
            <person name="Winkler M.E."/>
        </authorList>
    </citation>
    <scope>NUCLEOTIDE SEQUENCE</scope>
</reference>
<dbReference type="AlphaFoldDB" id="A0A382E2X5"/>
<dbReference type="Gene3D" id="3.40.718.10">
    <property type="entry name" value="Isopropylmalate Dehydrogenase"/>
    <property type="match status" value="1"/>
</dbReference>
<comment type="cofactor">
    <cofactor evidence="2">
        <name>Mg(2+)</name>
        <dbReference type="ChEBI" id="CHEBI:18420"/>
    </cofactor>
</comment>
<dbReference type="Pfam" id="PF00180">
    <property type="entry name" value="Iso_dh"/>
    <property type="match status" value="1"/>
</dbReference>
<dbReference type="EMBL" id="UINC01042426">
    <property type="protein sequence ID" value="SVB45050.1"/>
    <property type="molecule type" value="Genomic_DNA"/>
</dbReference>
<keyword evidence="6" id="KW-0464">Manganese</keyword>